<sequence length="115" mass="12273">MKKAILIIILVMIATVTFAQNKQESKVSEASQKPTFKNDTTSIKASVFADANLAGLYGAIETVKKGLPGSSTVSAAEASASLQVMDNLSKLIAIIYNERHPQAPAVNENNKNPKK</sequence>
<evidence type="ECO:0008006" key="4">
    <source>
        <dbReference type="Google" id="ProtNLM"/>
    </source>
</evidence>
<name>A0ABW5YFG8_9SPHI</name>
<comment type="caution">
    <text evidence="2">The sequence shown here is derived from an EMBL/GenBank/DDBJ whole genome shotgun (WGS) entry which is preliminary data.</text>
</comment>
<evidence type="ECO:0000313" key="2">
    <source>
        <dbReference type="EMBL" id="MFD2874030.1"/>
    </source>
</evidence>
<evidence type="ECO:0000256" key="1">
    <source>
        <dbReference type="SAM" id="SignalP"/>
    </source>
</evidence>
<reference evidence="3" key="1">
    <citation type="journal article" date="2019" name="Int. J. Syst. Evol. Microbiol.">
        <title>The Global Catalogue of Microorganisms (GCM) 10K type strain sequencing project: providing services to taxonomists for standard genome sequencing and annotation.</title>
        <authorList>
            <consortium name="The Broad Institute Genomics Platform"/>
            <consortium name="The Broad Institute Genome Sequencing Center for Infectious Disease"/>
            <person name="Wu L."/>
            <person name="Ma J."/>
        </authorList>
    </citation>
    <scope>NUCLEOTIDE SEQUENCE [LARGE SCALE GENOMIC DNA]</scope>
    <source>
        <strain evidence="3">KCTC 22437</strain>
    </source>
</reference>
<dbReference type="Proteomes" id="UP001597557">
    <property type="component" value="Unassembled WGS sequence"/>
</dbReference>
<gene>
    <name evidence="2" type="ORF">ACFS5N_16225</name>
</gene>
<organism evidence="2 3">
    <name type="scientific">Mucilaginibacter ximonensis</name>
    <dbReference type="NCBI Taxonomy" id="538021"/>
    <lineage>
        <taxon>Bacteria</taxon>
        <taxon>Pseudomonadati</taxon>
        <taxon>Bacteroidota</taxon>
        <taxon>Sphingobacteriia</taxon>
        <taxon>Sphingobacteriales</taxon>
        <taxon>Sphingobacteriaceae</taxon>
        <taxon>Mucilaginibacter</taxon>
    </lineage>
</organism>
<dbReference type="EMBL" id="JBHUPD010000003">
    <property type="protein sequence ID" value="MFD2874030.1"/>
    <property type="molecule type" value="Genomic_DNA"/>
</dbReference>
<accession>A0ABW5YFG8</accession>
<dbReference type="RefSeq" id="WP_377187908.1">
    <property type="nucleotide sequence ID" value="NZ_JBHUPD010000003.1"/>
</dbReference>
<keyword evidence="3" id="KW-1185">Reference proteome</keyword>
<feature type="signal peptide" evidence="1">
    <location>
        <begin position="1"/>
        <end position="19"/>
    </location>
</feature>
<proteinExistence type="predicted"/>
<protein>
    <recommendedName>
        <fullName evidence="4">Killing trait domain-containing protein</fullName>
    </recommendedName>
</protein>
<evidence type="ECO:0000313" key="3">
    <source>
        <dbReference type="Proteomes" id="UP001597557"/>
    </source>
</evidence>
<keyword evidence="1" id="KW-0732">Signal</keyword>
<feature type="chain" id="PRO_5045498315" description="Killing trait domain-containing protein" evidence="1">
    <location>
        <begin position="20"/>
        <end position="115"/>
    </location>
</feature>